<dbReference type="STRING" id="1453497.AT15_00065"/>
<dbReference type="GO" id="GO:0051607">
    <property type="term" value="P:defense response to virus"/>
    <property type="evidence" value="ECO:0007669"/>
    <property type="project" value="UniProtKB-KW"/>
</dbReference>
<proteinExistence type="predicted"/>
<sequence>MKVLRVKLRAYTASFRKPQNMKIQDSFPFPPPTSIIGLFGAAMGVKHDQALERFENSLMGIKVNGSLAKGYDLWKIKKTDKGRKNTFKSLVKRQFYYFPEYTIYLLDKEEILQRLYKALKAPKYALSLGRDDELITHVNPEFIEGNFAMQGEIENVVIKGLLKPGQITLSKLNNQPIKKLSVYRVTKNFQINSRKGYRTPVGYCEYTFVDVKVKYFGELLCIHDEYIPLWRWSE</sequence>
<dbReference type="AlphaFoldDB" id="A0A182C859"/>
<dbReference type="RefSeq" id="WP_068345113.1">
    <property type="nucleotide sequence ID" value="NZ_JFHK01000001.1"/>
</dbReference>
<dbReference type="NCBIfam" id="TIGR02593">
    <property type="entry name" value="CRISPR_cas5"/>
    <property type="match status" value="1"/>
</dbReference>
<evidence type="ECO:0008006" key="4">
    <source>
        <dbReference type="Google" id="ProtNLM"/>
    </source>
</evidence>
<gene>
    <name evidence="2" type="ORF">AT15_00065</name>
</gene>
<name>A0A182C859_9BACT</name>
<organism evidence="2 3">
    <name type="scientific">Kosmotoga arenicorallina S304</name>
    <dbReference type="NCBI Taxonomy" id="1453497"/>
    <lineage>
        <taxon>Bacteria</taxon>
        <taxon>Thermotogati</taxon>
        <taxon>Thermotogota</taxon>
        <taxon>Thermotogae</taxon>
        <taxon>Kosmotogales</taxon>
        <taxon>Kosmotogaceae</taxon>
        <taxon>Kosmotoga</taxon>
    </lineage>
</organism>
<dbReference type="EMBL" id="JFHK01000001">
    <property type="protein sequence ID" value="OAA32508.1"/>
    <property type="molecule type" value="Genomic_DNA"/>
</dbReference>
<dbReference type="Gene3D" id="3.30.70.2660">
    <property type="match status" value="1"/>
</dbReference>
<dbReference type="OrthoDB" id="1805474at2"/>
<dbReference type="PATRIC" id="fig|1453497.3.peg.15"/>
<keyword evidence="1" id="KW-0051">Antiviral defense</keyword>
<dbReference type="InterPro" id="IPR021124">
    <property type="entry name" value="CRISPR-assoc_prot_Cas5"/>
</dbReference>
<keyword evidence="3" id="KW-1185">Reference proteome</keyword>
<reference evidence="2 3" key="1">
    <citation type="submission" date="2014-02" db="EMBL/GenBank/DDBJ databases">
        <title>Kosmotoga genome sequencing.</title>
        <authorList>
            <person name="Pollo S.M."/>
            <person name="Charchuk R."/>
            <person name="Nesbo C.L."/>
        </authorList>
    </citation>
    <scope>NUCLEOTIDE SEQUENCE [LARGE SCALE GENOMIC DNA]</scope>
    <source>
        <strain evidence="2 3">S304</strain>
    </source>
</reference>
<dbReference type="Pfam" id="PF09704">
    <property type="entry name" value="Cas_Cas5d"/>
    <property type="match status" value="1"/>
</dbReference>
<accession>A0A182C859</accession>
<dbReference type="Proteomes" id="UP000077339">
    <property type="component" value="Unassembled WGS sequence"/>
</dbReference>
<evidence type="ECO:0000256" key="1">
    <source>
        <dbReference type="ARBA" id="ARBA00023118"/>
    </source>
</evidence>
<evidence type="ECO:0000313" key="3">
    <source>
        <dbReference type="Proteomes" id="UP000077339"/>
    </source>
</evidence>
<evidence type="ECO:0000313" key="2">
    <source>
        <dbReference type="EMBL" id="OAA32508.1"/>
    </source>
</evidence>
<dbReference type="CDD" id="cd09693">
    <property type="entry name" value="Cas5_I"/>
    <property type="match status" value="1"/>
</dbReference>
<protein>
    <recommendedName>
        <fullName evidence="4">CRISPR-associated protein Cas5</fullName>
    </recommendedName>
</protein>
<comment type="caution">
    <text evidence="2">The sequence shown here is derived from an EMBL/GenBank/DDBJ whole genome shotgun (WGS) entry which is preliminary data.</text>
</comment>
<dbReference type="GO" id="GO:0043571">
    <property type="term" value="P:maintenance of CRISPR repeat elements"/>
    <property type="evidence" value="ECO:0007669"/>
    <property type="project" value="InterPro"/>
</dbReference>
<dbReference type="InterPro" id="IPR013422">
    <property type="entry name" value="CRISPR-assoc_prot_Cas5_N"/>
</dbReference>